<dbReference type="HAMAP" id="MF_00122">
    <property type="entry name" value="GatC"/>
    <property type="match status" value="1"/>
</dbReference>
<evidence type="ECO:0000313" key="2">
    <source>
        <dbReference type="EMBL" id="AEA46388.1"/>
    </source>
</evidence>
<keyword evidence="1" id="KW-0648">Protein biosynthesis</keyword>
<dbReference type="eggNOG" id="arCOG02726">
    <property type="taxonomic scope" value="Archaea"/>
</dbReference>
<dbReference type="PANTHER" id="PTHR15004">
    <property type="entry name" value="GLUTAMYL-TRNA(GLN) AMIDOTRANSFERASE SUBUNIT C, MITOCHONDRIAL"/>
    <property type="match status" value="1"/>
</dbReference>
<dbReference type="InterPro" id="IPR036113">
    <property type="entry name" value="Asp/Glu-ADT_sf_sub_c"/>
</dbReference>
<evidence type="ECO:0000256" key="1">
    <source>
        <dbReference type="HAMAP-Rule" id="MF_00122"/>
    </source>
</evidence>
<dbReference type="GO" id="GO:0006412">
    <property type="term" value="P:translation"/>
    <property type="evidence" value="ECO:0007669"/>
    <property type="project" value="UniProtKB-UniRule"/>
</dbReference>
<dbReference type="SUPFAM" id="SSF141000">
    <property type="entry name" value="Glu-tRNAGln amidotransferase C subunit"/>
    <property type="match status" value="1"/>
</dbReference>
<gene>
    <name evidence="1" type="primary">gatC</name>
    <name evidence="2" type="ordered locus">Arcve_0355</name>
</gene>
<dbReference type="GO" id="GO:0050567">
    <property type="term" value="F:glutaminyl-tRNA synthase (glutamine-hydrolyzing) activity"/>
    <property type="evidence" value="ECO:0007669"/>
    <property type="project" value="UniProtKB-UniRule"/>
</dbReference>
<dbReference type="GO" id="GO:0005524">
    <property type="term" value="F:ATP binding"/>
    <property type="evidence" value="ECO:0007669"/>
    <property type="project" value="UniProtKB-KW"/>
</dbReference>
<dbReference type="Gene3D" id="1.10.20.60">
    <property type="entry name" value="Glu-tRNAGln amidotransferase C subunit, N-terminal domain"/>
    <property type="match status" value="1"/>
</dbReference>
<comment type="subunit">
    <text evidence="1">Heterotrimer of A, B and C subunits.</text>
</comment>
<dbReference type="KEGG" id="ave:Arcve_0355"/>
<comment type="catalytic activity">
    <reaction evidence="1">
        <text>L-aspartyl-tRNA(Asn) + L-glutamine + ATP + H2O = L-asparaginyl-tRNA(Asn) + L-glutamate + ADP + phosphate + 2 H(+)</text>
        <dbReference type="Rhea" id="RHEA:14513"/>
        <dbReference type="Rhea" id="RHEA-COMP:9674"/>
        <dbReference type="Rhea" id="RHEA-COMP:9677"/>
        <dbReference type="ChEBI" id="CHEBI:15377"/>
        <dbReference type="ChEBI" id="CHEBI:15378"/>
        <dbReference type="ChEBI" id="CHEBI:29985"/>
        <dbReference type="ChEBI" id="CHEBI:30616"/>
        <dbReference type="ChEBI" id="CHEBI:43474"/>
        <dbReference type="ChEBI" id="CHEBI:58359"/>
        <dbReference type="ChEBI" id="CHEBI:78515"/>
        <dbReference type="ChEBI" id="CHEBI:78516"/>
        <dbReference type="ChEBI" id="CHEBI:456216"/>
    </reaction>
</comment>
<keyword evidence="1" id="KW-0067">ATP-binding</keyword>
<keyword evidence="1" id="KW-0436">Ligase</keyword>
<dbReference type="InterPro" id="IPR003837">
    <property type="entry name" value="GatC"/>
</dbReference>
<dbReference type="STRING" id="693661.Arcve_0355"/>
<keyword evidence="2" id="KW-0808">Transferase</keyword>
<keyword evidence="1" id="KW-0547">Nucleotide-binding</keyword>
<comment type="catalytic activity">
    <reaction evidence="1">
        <text>L-glutamyl-tRNA(Gln) + L-glutamine + ATP + H2O = L-glutaminyl-tRNA(Gln) + L-glutamate + ADP + phosphate + H(+)</text>
        <dbReference type="Rhea" id="RHEA:17521"/>
        <dbReference type="Rhea" id="RHEA-COMP:9681"/>
        <dbReference type="Rhea" id="RHEA-COMP:9684"/>
        <dbReference type="ChEBI" id="CHEBI:15377"/>
        <dbReference type="ChEBI" id="CHEBI:15378"/>
        <dbReference type="ChEBI" id="CHEBI:29985"/>
        <dbReference type="ChEBI" id="CHEBI:30616"/>
        <dbReference type="ChEBI" id="CHEBI:43474"/>
        <dbReference type="ChEBI" id="CHEBI:58359"/>
        <dbReference type="ChEBI" id="CHEBI:78520"/>
        <dbReference type="ChEBI" id="CHEBI:78521"/>
        <dbReference type="ChEBI" id="CHEBI:456216"/>
    </reaction>
</comment>
<dbReference type="EMBL" id="CP002588">
    <property type="protein sequence ID" value="AEA46388.1"/>
    <property type="molecule type" value="Genomic_DNA"/>
</dbReference>
<proteinExistence type="inferred from homology"/>
<comment type="function">
    <text evidence="1">Allows the formation of correctly charged Asn-tRNA(Asn) or Gln-tRNA(Gln) through the transamidation of misacylated Asp-tRNA(Asn) or Glu-tRNA(Gln) in organisms which lack either or both of asparaginyl-tRNA or glutaminyl-tRNA synthetases. The reaction takes place in the presence of glutamine and ATP through an activated phospho-Asp-tRNA(Asn) or phospho-Glu-tRNA(Gln).</text>
</comment>
<dbReference type="PANTHER" id="PTHR15004:SF0">
    <property type="entry name" value="GLUTAMYL-TRNA(GLN) AMIDOTRANSFERASE SUBUNIT C, MITOCHONDRIAL"/>
    <property type="match status" value="1"/>
</dbReference>
<dbReference type="GeneID" id="10393450"/>
<dbReference type="EC" id="6.3.5.-" evidence="1"/>
<dbReference type="GO" id="GO:0050566">
    <property type="term" value="F:asparaginyl-tRNA synthase (glutamine-hydrolyzing) activity"/>
    <property type="evidence" value="ECO:0007669"/>
    <property type="project" value="RHEA"/>
</dbReference>
<dbReference type="RefSeq" id="WP_013683062.1">
    <property type="nucleotide sequence ID" value="NC_015320.1"/>
</dbReference>
<comment type="similarity">
    <text evidence="1">Belongs to the GatC family.</text>
</comment>
<dbReference type="Pfam" id="PF02686">
    <property type="entry name" value="GatC"/>
    <property type="match status" value="1"/>
</dbReference>
<protein>
    <recommendedName>
        <fullName evidence="1">Aspartyl/glutamyl-tRNA(Asn/Gln) amidotransferase subunit C</fullName>
        <shortName evidence="1">Asp/Glu-ADT subunit C</shortName>
        <ecNumber evidence="1">6.3.5.-</ecNumber>
    </recommendedName>
</protein>
<sequence>MITEEDVYKIAGLAKIEIKPEEVENFRKEFQSILEYFNILDEVTEDVEPTFHVLPISNVFRDDVPKPCLSREEALKNAKHIEDGYFKGPRVVE</sequence>
<dbReference type="OrthoDB" id="15210at2157"/>
<evidence type="ECO:0000313" key="3">
    <source>
        <dbReference type="Proteomes" id="UP000008136"/>
    </source>
</evidence>
<accession>F2KPF7</accession>
<dbReference type="Proteomes" id="UP000008136">
    <property type="component" value="Chromosome"/>
</dbReference>
<dbReference type="HOGENOM" id="CLU_105899_1_2_2"/>
<dbReference type="GO" id="GO:0006450">
    <property type="term" value="P:regulation of translational fidelity"/>
    <property type="evidence" value="ECO:0007669"/>
    <property type="project" value="InterPro"/>
</dbReference>
<dbReference type="AlphaFoldDB" id="F2KPF7"/>
<reference evidence="2 3" key="1">
    <citation type="submission" date="2011-03" db="EMBL/GenBank/DDBJ databases">
        <title>The complete genome of Archaeoglobus veneficus SNP6.</title>
        <authorList>
            <consortium name="US DOE Joint Genome Institute (JGI-PGF)"/>
            <person name="Lucas S."/>
            <person name="Copeland A."/>
            <person name="Lapidus A."/>
            <person name="Bruce D."/>
            <person name="Goodwin L."/>
            <person name="Pitluck S."/>
            <person name="Kyrpides N."/>
            <person name="Mavromatis K."/>
            <person name="Pagani I."/>
            <person name="Ivanova N."/>
            <person name="Mikhailova N."/>
            <person name="Lu M."/>
            <person name="Detter J.C."/>
            <person name="Tapia R."/>
            <person name="Han C."/>
            <person name="Land M."/>
            <person name="Hauser L."/>
            <person name="Markowitz V."/>
            <person name="Cheng J.-F."/>
            <person name="Hugenholtz P."/>
            <person name="Woyke T."/>
            <person name="Wu D."/>
            <person name="Spring S."/>
            <person name="Brambilla E."/>
            <person name="Klenk H.-P."/>
            <person name="Eisen J.A."/>
        </authorList>
    </citation>
    <scope>NUCLEOTIDE SEQUENCE [LARGE SCALE GENOMIC DNA]</scope>
    <source>
        <strain>SNP6</strain>
    </source>
</reference>
<organism evidence="2 3">
    <name type="scientific">Archaeoglobus veneficus (strain DSM 11195 / SNP6)</name>
    <dbReference type="NCBI Taxonomy" id="693661"/>
    <lineage>
        <taxon>Archaea</taxon>
        <taxon>Methanobacteriati</taxon>
        <taxon>Methanobacteriota</taxon>
        <taxon>Archaeoglobi</taxon>
        <taxon>Archaeoglobales</taxon>
        <taxon>Archaeoglobaceae</taxon>
        <taxon>Archaeoglobus</taxon>
    </lineage>
</organism>
<dbReference type="GO" id="GO:0016740">
    <property type="term" value="F:transferase activity"/>
    <property type="evidence" value="ECO:0007669"/>
    <property type="project" value="UniProtKB-KW"/>
</dbReference>
<dbReference type="GO" id="GO:0070681">
    <property type="term" value="P:glutaminyl-tRNAGln biosynthesis via transamidation"/>
    <property type="evidence" value="ECO:0007669"/>
    <property type="project" value="TreeGrafter"/>
</dbReference>
<keyword evidence="3" id="KW-1185">Reference proteome</keyword>
<dbReference type="NCBIfam" id="TIGR00135">
    <property type="entry name" value="gatC"/>
    <property type="match status" value="1"/>
</dbReference>
<name>F2KPF7_ARCVS</name>